<evidence type="ECO:0000313" key="15">
    <source>
        <dbReference type="Proteomes" id="UP000198372"/>
    </source>
</evidence>
<dbReference type="InterPro" id="IPR011009">
    <property type="entry name" value="Kinase-like_dom_sf"/>
</dbReference>
<dbReference type="Gene3D" id="3.30.310.80">
    <property type="entry name" value="Kinase associated domain 1, KA1"/>
    <property type="match status" value="1"/>
</dbReference>
<dbReference type="FunFam" id="1.10.510.10:FF:000636">
    <property type="entry name" value="Non-specific serine/threonine protein kinase"/>
    <property type="match status" value="1"/>
</dbReference>
<feature type="compositionally biased region" description="Basic and acidic residues" evidence="11">
    <location>
        <begin position="33"/>
        <end position="56"/>
    </location>
</feature>
<dbReference type="PROSITE" id="PS00108">
    <property type="entry name" value="PROTEIN_KINASE_ST"/>
    <property type="match status" value="1"/>
</dbReference>
<evidence type="ECO:0000313" key="14">
    <source>
        <dbReference type="EMBL" id="SCV72964.1"/>
    </source>
</evidence>
<dbReference type="STRING" id="269621.A0A238FM72"/>
<dbReference type="EMBL" id="FMSP01000017">
    <property type="protein sequence ID" value="SCV72964.1"/>
    <property type="molecule type" value="Genomic_DNA"/>
</dbReference>
<dbReference type="EC" id="2.7.11.1" evidence="1"/>
<keyword evidence="6 9" id="KW-0067">ATP-binding</keyword>
<feature type="region of interest" description="Disordered" evidence="11">
    <location>
        <begin position="758"/>
        <end position="1209"/>
    </location>
</feature>
<evidence type="ECO:0000256" key="4">
    <source>
        <dbReference type="ARBA" id="ARBA00022741"/>
    </source>
</evidence>
<dbReference type="InterPro" id="IPR008271">
    <property type="entry name" value="Ser/Thr_kinase_AS"/>
</dbReference>
<evidence type="ECO:0000256" key="3">
    <source>
        <dbReference type="ARBA" id="ARBA00022679"/>
    </source>
</evidence>
<dbReference type="PROSITE" id="PS50032">
    <property type="entry name" value="KA1"/>
    <property type="match status" value="1"/>
</dbReference>
<evidence type="ECO:0000256" key="7">
    <source>
        <dbReference type="ARBA" id="ARBA00047899"/>
    </source>
</evidence>
<keyword evidence="2" id="KW-0723">Serine/threonine-protein kinase</keyword>
<dbReference type="PROSITE" id="PS00107">
    <property type="entry name" value="PROTEIN_KINASE_ATP"/>
    <property type="match status" value="1"/>
</dbReference>
<comment type="catalytic activity">
    <reaction evidence="8">
        <text>L-seryl-[protein] + ATP = O-phospho-L-seryl-[protein] + ADP + H(+)</text>
        <dbReference type="Rhea" id="RHEA:17989"/>
        <dbReference type="Rhea" id="RHEA-COMP:9863"/>
        <dbReference type="Rhea" id="RHEA-COMP:11604"/>
        <dbReference type="ChEBI" id="CHEBI:15378"/>
        <dbReference type="ChEBI" id="CHEBI:29999"/>
        <dbReference type="ChEBI" id="CHEBI:30616"/>
        <dbReference type="ChEBI" id="CHEBI:83421"/>
        <dbReference type="ChEBI" id="CHEBI:456216"/>
        <dbReference type="EC" id="2.7.11.1"/>
    </reaction>
</comment>
<feature type="compositionally biased region" description="Low complexity" evidence="11">
    <location>
        <begin position="978"/>
        <end position="992"/>
    </location>
</feature>
<dbReference type="InterPro" id="IPR028375">
    <property type="entry name" value="KA1/Ssp2_C"/>
</dbReference>
<evidence type="ECO:0000256" key="2">
    <source>
        <dbReference type="ARBA" id="ARBA00022527"/>
    </source>
</evidence>
<feature type="compositionally biased region" description="Low complexity" evidence="11">
    <location>
        <begin position="1068"/>
        <end position="1079"/>
    </location>
</feature>
<evidence type="ECO:0000256" key="10">
    <source>
        <dbReference type="SAM" id="Coils"/>
    </source>
</evidence>
<dbReference type="FunFam" id="3.30.200.20:FF:000003">
    <property type="entry name" value="Non-specific serine/threonine protein kinase"/>
    <property type="match status" value="1"/>
</dbReference>
<dbReference type="PROSITE" id="PS50011">
    <property type="entry name" value="PROTEIN_KINASE_DOM"/>
    <property type="match status" value="1"/>
</dbReference>
<organism evidence="14 15">
    <name type="scientific">Microbotryum intermedium</name>
    <dbReference type="NCBI Taxonomy" id="269621"/>
    <lineage>
        <taxon>Eukaryota</taxon>
        <taxon>Fungi</taxon>
        <taxon>Dikarya</taxon>
        <taxon>Basidiomycota</taxon>
        <taxon>Pucciniomycotina</taxon>
        <taxon>Microbotryomycetes</taxon>
        <taxon>Microbotryales</taxon>
        <taxon>Microbotryaceae</taxon>
        <taxon>Microbotryum</taxon>
    </lineage>
</organism>
<dbReference type="PANTHER" id="PTHR24346">
    <property type="entry name" value="MAP/MICROTUBULE AFFINITY-REGULATING KINASE"/>
    <property type="match status" value="1"/>
</dbReference>
<dbReference type="InterPro" id="IPR001772">
    <property type="entry name" value="KA1_dom"/>
</dbReference>
<feature type="region of interest" description="Disordered" evidence="11">
    <location>
        <begin position="1287"/>
        <end position="1328"/>
    </location>
</feature>
<dbReference type="SUPFAM" id="SSF56112">
    <property type="entry name" value="Protein kinase-like (PK-like)"/>
    <property type="match status" value="1"/>
</dbReference>
<feature type="compositionally biased region" description="Polar residues" evidence="11">
    <location>
        <begin position="1135"/>
        <end position="1166"/>
    </location>
</feature>
<protein>
    <recommendedName>
        <fullName evidence="1">non-specific serine/threonine protein kinase</fullName>
        <ecNumber evidence="1">2.7.11.1</ecNumber>
    </recommendedName>
</protein>
<evidence type="ECO:0000259" key="13">
    <source>
        <dbReference type="PROSITE" id="PS50032"/>
    </source>
</evidence>
<evidence type="ECO:0000256" key="9">
    <source>
        <dbReference type="PROSITE-ProRule" id="PRU10141"/>
    </source>
</evidence>
<reference evidence="15" key="1">
    <citation type="submission" date="2016-09" db="EMBL/GenBank/DDBJ databases">
        <authorList>
            <person name="Jeantristanb JTB J.-T."/>
            <person name="Ricardo R."/>
        </authorList>
    </citation>
    <scope>NUCLEOTIDE SEQUENCE [LARGE SCALE GENOMIC DNA]</scope>
</reference>
<feature type="compositionally biased region" description="Low complexity" evidence="11">
    <location>
        <begin position="1309"/>
        <end position="1325"/>
    </location>
</feature>
<evidence type="ECO:0000259" key="12">
    <source>
        <dbReference type="PROSITE" id="PS50011"/>
    </source>
</evidence>
<evidence type="ECO:0000256" key="6">
    <source>
        <dbReference type="ARBA" id="ARBA00022840"/>
    </source>
</evidence>
<gene>
    <name evidence="14" type="ORF">BQ2448_6889</name>
</gene>
<dbReference type="GO" id="GO:0005524">
    <property type="term" value="F:ATP binding"/>
    <property type="evidence" value="ECO:0007669"/>
    <property type="project" value="UniProtKB-UniRule"/>
</dbReference>
<dbReference type="SMART" id="SM00220">
    <property type="entry name" value="S_TKc"/>
    <property type="match status" value="1"/>
</dbReference>
<dbReference type="GO" id="GO:0005737">
    <property type="term" value="C:cytoplasm"/>
    <property type="evidence" value="ECO:0007669"/>
    <property type="project" value="TreeGrafter"/>
</dbReference>
<evidence type="ECO:0000256" key="8">
    <source>
        <dbReference type="ARBA" id="ARBA00048679"/>
    </source>
</evidence>
<evidence type="ECO:0000256" key="1">
    <source>
        <dbReference type="ARBA" id="ARBA00012513"/>
    </source>
</evidence>
<keyword evidence="3" id="KW-0808">Transferase</keyword>
<dbReference type="SUPFAM" id="SSF103243">
    <property type="entry name" value="KA1-like"/>
    <property type="match status" value="1"/>
</dbReference>
<dbReference type="Gene3D" id="1.10.510.10">
    <property type="entry name" value="Transferase(Phosphotransferase) domain 1"/>
    <property type="match status" value="1"/>
</dbReference>
<feature type="compositionally biased region" description="Low complexity" evidence="11">
    <location>
        <begin position="1167"/>
        <end position="1185"/>
    </location>
</feature>
<feature type="compositionally biased region" description="Low complexity" evidence="11">
    <location>
        <begin position="1"/>
        <end position="10"/>
    </location>
</feature>
<feature type="region of interest" description="Disordered" evidence="11">
    <location>
        <begin position="613"/>
        <end position="726"/>
    </location>
</feature>
<keyword evidence="15" id="KW-1185">Reference proteome</keyword>
<feature type="compositionally biased region" description="Low complexity" evidence="11">
    <location>
        <begin position="88"/>
        <end position="115"/>
    </location>
</feature>
<feature type="domain" description="KA1" evidence="13">
    <location>
        <begin position="1394"/>
        <end position="1444"/>
    </location>
</feature>
<proteinExistence type="predicted"/>
<feature type="compositionally biased region" description="Pro residues" evidence="11">
    <location>
        <begin position="121"/>
        <end position="130"/>
    </location>
</feature>
<feature type="compositionally biased region" description="Low complexity" evidence="11">
    <location>
        <begin position="649"/>
        <end position="668"/>
    </location>
</feature>
<evidence type="ECO:0000256" key="5">
    <source>
        <dbReference type="ARBA" id="ARBA00022777"/>
    </source>
</evidence>
<feature type="compositionally biased region" description="Low complexity" evidence="11">
    <location>
        <begin position="915"/>
        <end position="931"/>
    </location>
</feature>
<dbReference type="GO" id="GO:0106310">
    <property type="term" value="F:protein serine kinase activity"/>
    <property type="evidence" value="ECO:0007669"/>
    <property type="project" value="RHEA"/>
</dbReference>
<dbReference type="OrthoDB" id="2537935at2759"/>
<dbReference type="Pfam" id="PF00069">
    <property type="entry name" value="Pkinase"/>
    <property type="match status" value="1"/>
</dbReference>
<feature type="compositionally biased region" description="Low complexity" evidence="11">
    <location>
        <begin position="1028"/>
        <end position="1039"/>
    </location>
</feature>
<dbReference type="PANTHER" id="PTHR24346:SF110">
    <property type="entry name" value="NON-SPECIFIC SERINE_THREONINE PROTEIN KINASE"/>
    <property type="match status" value="1"/>
</dbReference>
<keyword evidence="4 9" id="KW-0547">Nucleotide-binding</keyword>
<feature type="compositionally biased region" description="Low complexity" evidence="11">
    <location>
        <begin position="140"/>
        <end position="174"/>
    </location>
</feature>
<dbReference type="InterPro" id="IPR000719">
    <property type="entry name" value="Prot_kinase_dom"/>
</dbReference>
<dbReference type="GO" id="GO:0035556">
    <property type="term" value="P:intracellular signal transduction"/>
    <property type="evidence" value="ECO:0007669"/>
    <property type="project" value="TreeGrafter"/>
</dbReference>
<name>A0A238FM72_9BASI</name>
<feature type="region of interest" description="Disordered" evidence="11">
    <location>
        <begin position="1"/>
        <end position="177"/>
    </location>
</feature>
<feature type="coiled-coil region" evidence="10">
    <location>
        <begin position="494"/>
        <end position="526"/>
    </location>
</feature>
<feature type="compositionally biased region" description="Polar residues" evidence="11">
    <location>
        <begin position="1099"/>
        <end position="1119"/>
    </location>
</feature>
<dbReference type="GO" id="GO:0004674">
    <property type="term" value="F:protein serine/threonine kinase activity"/>
    <property type="evidence" value="ECO:0007669"/>
    <property type="project" value="UniProtKB-KW"/>
</dbReference>
<feature type="compositionally biased region" description="Low complexity" evidence="11">
    <location>
        <begin position="1192"/>
        <end position="1209"/>
    </location>
</feature>
<feature type="compositionally biased region" description="Polar residues" evidence="11">
    <location>
        <begin position="618"/>
        <end position="635"/>
    </location>
</feature>
<sequence length="1447" mass="153876">MTAPSAAYPFSPSPSSPEIYSDAQSSPDPSGRPNEERRRSKRESTASATRQREEAATRYPSPPPGNGGSSARRPVSIDASLVIPPFNPNNRRQPSSSPSPTVPSSDSSSSSRRNSQVQELLPPPPPPPPHHQYQGQRPMSVAAPVSSPSAPFIGGAAHSSTSGTTSGAAPPAGGQRVRQSVGYLPTSTTNTAVSLGPYPQLYTPHPMPRQKIYFGPYILLQTLGEGEFGKVKLGVHSERWGEDVAIKLIKRGNVDTAQRGEKVRREIEVLKAVRHPNIVRLYDVIETDKYIGIVLEYASGGELFDHILAHRYLKERDASRLFAQLISGVGYLHAKGIVHRDLKLENLLLDRNRNVQITDFGFANRFEDAGRDLMATSCGSPCYAAPELVVQEGKYVGTAVDVWSCGVILYAMLAGYLPYDDDPTNPEGDNINLLYKYIINTPLTFPEWITAEPRELLLLMLVPDPIKRCTIEDVMRHSWLRKFAAHFERTVAELEKQAQEQELWKRQALEAQRQFLVQQYAQQQAQAHQQQLQQQQTSGLGIMATGMMRNHTSTGPPSSGTRYKTAMAQSASQQAGLDMHAFPTTSVQEEESPASAPVPIRENRTSIVLPGAVGRRAGNNSFGASSPPTTQTQRITVDADHFTFEPRVGGKSSNSGSSASGAAPTSVAMTPSFSAPPDPPSIPKQGDLMVVDMPRPSTSRQPSTSSRNSRRSSTTGRATPSTASIPRVLSAGAATSSNSSAEAASQRRKASYRATVQVEYDSEAAARNTSKRVEAPVPATPAEDVVMTPAPKTKTSDLPATPSSPLVEEAKETTGASTPPLVPLPTPSATPSTPKMESPSHVSTPKKRKSSADAAELEEVKALPSVPALAASKSDTLPAVPSTPTRSNPDADATPRAKKTSAPTPLTEFAETNRSRSGSGRFSLRSLLPGSTPGSPVASPRKAKTAERSESSSAIDEAANSERRKSRRQKAMSLQPFKSSASKASKAPSSSATISEAVSRPPTSTPKPAANSSSTRRGSMGPPPVPGSASTSRPSTRSSITVAPATPPSSSTGRSRDLEAAWASSNTPGSSAAPGSKAKSVMDWFRRRSTRAPGPSDAGSFSSVSTTSNGAQDMETRSTSSRRARPMSMMPSVPSRASTQTTSMASPAVTPSATPTLEPTPTVALTPSSAAPNPQSSPQSSRSVSGGAQSLVSSTTTSTKATTVSSNTTTTAVAKPALAAVAPQFVPARLRLHQGALDKHALTYRSPPEVMVEIRNALWKMGVEMIMETEFRVKCVRKSRKKAQQLQLAGVGFDPPAPNSTDGDHRELSNSSMSSRMSASPSMTSNLAQSPSMTLRGFFARKNSATTIGAASSALSSPDPLLSPVMTPSLSSGPIGGFLGSQQQQPAPIYGEGSSDSGDEVRFHVEITRVKHLERLYCVDLKRVKGSPWSYKHVYDQLLGALELGPS</sequence>
<dbReference type="Pfam" id="PF02149">
    <property type="entry name" value="KA1"/>
    <property type="match status" value="1"/>
</dbReference>
<feature type="domain" description="Protein kinase" evidence="12">
    <location>
        <begin position="217"/>
        <end position="480"/>
    </location>
</feature>
<dbReference type="InterPro" id="IPR017441">
    <property type="entry name" value="Protein_kinase_ATP_BS"/>
</dbReference>
<keyword evidence="5" id="KW-0418">Kinase</keyword>
<accession>A0A238FM72</accession>
<comment type="catalytic activity">
    <reaction evidence="7">
        <text>L-threonyl-[protein] + ATP = O-phospho-L-threonyl-[protein] + ADP + H(+)</text>
        <dbReference type="Rhea" id="RHEA:46608"/>
        <dbReference type="Rhea" id="RHEA-COMP:11060"/>
        <dbReference type="Rhea" id="RHEA-COMP:11605"/>
        <dbReference type="ChEBI" id="CHEBI:15378"/>
        <dbReference type="ChEBI" id="CHEBI:30013"/>
        <dbReference type="ChEBI" id="CHEBI:30616"/>
        <dbReference type="ChEBI" id="CHEBI:61977"/>
        <dbReference type="ChEBI" id="CHEBI:456216"/>
        <dbReference type="EC" id="2.7.11.1"/>
    </reaction>
</comment>
<feature type="binding site" evidence="9">
    <location>
        <position position="247"/>
    </location>
    <ligand>
        <name>ATP</name>
        <dbReference type="ChEBI" id="CHEBI:30616"/>
    </ligand>
</feature>
<feature type="compositionally biased region" description="Low complexity" evidence="11">
    <location>
        <begin position="694"/>
        <end position="726"/>
    </location>
</feature>
<evidence type="ECO:0000256" key="11">
    <source>
        <dbReference type="SAM" id="MobiDB-lite"/>
    </source>
</evidence>
<dbReference type="Proteomes" id="UP000198372">
    <property type="component" value="Unassembled WGS sequence"/>
</dbReference>
<keyword evidence="10" id="KW-0175">Coiled coil</keyword>